<dbReference type="InterPro" id="IPR035979">
    <property type="entry name" value="RBD_domain_sf"/>
</dbReference>
<dbReference type="GeneID" id="25740572"/>
<gene>
    <name evidence="6" type="ORF">MNEG_7696</name>
</gene>
<dbReference type="STRING" id="145388.A0A0D2KYH7"/>
<dbReference type="AlphaFoldDB" id="A0A0D2KYH7"/>
<keyword evidence="1" id="KW-0677">Repeat</keyword>
<dbReference type="GO" id="GO:0003723">
    <property type="term" value="F:RNA binding"/>
    <property type="evidence" value="ECO:0007669"/>
    <property type="project" value="UniProtKB-UniRule"/>
</dbReference>
<keyword evidence="6" id="KW-0687">Ribonucleoprotein</keyword>
<dbReference type="PROSITE" id="PS50102">
    <property type="entry name" value="RRM"/>
    <property type="match status" value="2"/>
</dbReference>
<feature type="domain" description="RRM" evidence="5">
    <location>
        <begin position="205"/>
        <end position="284"/>
    </location>
</feature>
<feature type="compositionally biased region" description="Gly residues" evidence="4">
    <location>
        <begin position="1"/>
        <end position="14"/>
    </location>
</feature>
<accession>A0A0D2KYH7</accession>
<dbReference type="OrthoDB" id="431068at2759"/>
<dbReference type="InterPro" id="IPR012677">
    <property type="entry name" value="Nucleotide-bd_a/b_plait_sf"/>
</dbReference>
<dbReference type="EMBL" id="KK101606">
    <property type="protein sequence ID" value="KIZ00269.1"/>
    <property type="molecule type" value="Genomic_DNA"/>
</dbReference>
<feature type="region of interest" description="Disordered" evidence="4">
    <location>
        <begin position="1"/>
        <end position="21"/>
    </location>
</feature>
<evidence type="ECO:0000313" key="6">
    <source>
        <dbReference type="EMBL" id="KIZ00269.1"/>
    </source>
</evidence>
<evidence type="ECO:0000259" key="5">
    <source>
        <dbReference type="PROSITE" id="PS50102"/>
    </source>
</evidence>
<reference evidence="6 7" key="1">
    <citation type="journal article" date="2013" name="BMC Genomics">
        <title>Reconstruction of the lipid metabolism for the microalga Monoraphidium neglectum from its genome sequence reveals characteristics suitable for biofuel production.</title>
        <authorList>
            <person name="Bogen C."/>
            <person name="Al-Dilaimi A."/>
            <person name="Albersmeier A."/>
            <person name="Wichmann J."/>
            <person name="Grundmann M."/>
            <person name="Rupp O."/>
            <person name="Lauersen K.J."/>
            <person name="Blifernez-Klassen O."/>
            <person name="Kalinowski J."/>
            <person name="Goesmann A."/>
            <person name="Mussgnug J.H."/>
            <person name="Kruse O."/>
        </authorList>
    </citation>
    <scope>NUCLEOTIDE SEQUENCE [LARGE SCALE GENOMIC DNA]</scope>
    <source>
        <strain evidence="6 7">SAG 48.87</strain>
    </source>
</reference>
<dbReference type="PANTHER" id="PTHR13976">
    <property type="entry name" value="HETEROGENEOUS NUCLEAR RIBONUCLEOPROTEIN-RELATED"/>
    <property type="match status" value="1"/>
</dbReference>
<dbReference type="SMART" id="SM00360">
    <property type="entry name" value="RRM"/>
    <property type="match status" value="2"/>
</dbReference>
<keyword evidence="2 3" id="KW-0694">RNA-binding</keyword>
<feature type="domain" description="RRM" evidence="5">
    <location>
        <begin position="34"/>
        <end position="107"/>
    </location>
</feature>
<evidence type="ECO:0000256" key="1">
    <source>
        <dbReference type="ARBA" id="ARBA00022737"/>
    </source>
</evidence>
<evidence type="ECO:0000313" key="7">
    <source>
        <dbReference type="Proteomes" id="UP000054498"/>
    </source>
</evidence>
<protein>
    <submittedName>
        <fullName evidence="6">Heterogeneous nuclear ribonucleoprotein H3</fullName>
    </submittedName>
</protein>
<dbReference type="RefSeq" id="XP_013899288.1">
    <property type="nucleotide sequence ID" value="XM_014043834.1"/>
</dbReference>
<dbReference type="InterPro" id="IPR050666">
    <property type="entry name" value="ESRP"/>
</dbReference>
<dbReference type="Proteomes" id="UP000054498">
    <property type="component" value="Unassembled WGS sequence"/>
</dbReference>
<dbReference type="GO" id="GO:1990904">
    <property type="term" value="C:ribonucleoprotein complex"/>
    <property type="evidence" value="ECO:0007669"/>
    <property type="project" value="UniProtKB-KW"/>
</dbReference>
<evidence type="ECO:0000256" key="2">
    <source>
        <dbReference type="ARBA" id="ARBA00022884"/>
    </source>
</evidence>
<evidence type="ECO:0000256" key="3">
    <source>
        <dbReference type="PROSITE-ProRule" id="PRU00176"/>
    </source>
</evidence>
<dbReference type="Gene3D" id="3.30.70.330">
    <property type="match status" value="2"/>
</dbReference>
<dbReference type="InterPro" id="IPR000504">
    <property type="entry name" value="RRM_dom"/>
</dbReference>
<organism evidence="6 7">
    <name type="scientific">Monoraphidium neglectum</name>
    <dbReference type="NCBI Taxonomy" id="145388"/>
    <lineage>
        <taxon>Eukaryota</taxon>
        <taxon>Viridiplantae</taxon>
        <taxon>Chlorophyta</taxon>
        <taxon>core chlorophytes</taxon>
        <taxon>Chlorophyceae</taxon>
        <taxon>CS clade</taxon>
        <taxon>Sphaeropleales</taxon>
        <taxon>Selenastraceae</taxon>
        <taxon>Monoraphidium</taxon>
    </lineage>
</organism>
<evidence type="ECO:0000256" key="4">
    <source>
        <dbReference type="SAM" id="MobiDB-lite"/>
    </source>
</evidence>
<dbReference type="SUPFAM" id="SSF54928">
    <property type="entry name" value="RNA-binding domain, RBD"/>
    <property type="match status" value="2"/>
</dbReference>
<dbReference type="CDD" id="cd12254">
    <property type="entry name" value="RRM_hnRNPH_ESRPs_RBM12_like"/>
    <property type="match status" value="2"/>
</dbReference>
<dbReference type="KEGG" id="mng:MNEG_7696"/>
<keyword evidence="7" id="KW-1185">Reference proteome</keyword>
<name>A0A0D2KYH7_9CHLO</name>
<sequence length="295" mass="30983">MEGGLEAGFSGGEAGPVAGPVAGPQQEGIERVFPCVKLRGLPFDVNEDEIRAFLEIEALDILLVKRDGRFSGEAFILLGTAAHIQLALDKNKSYMGRRYVEVFRAKKLDYYKAVLAEMLDGTGMGRGVVGRGGPQGGHGGMGMQHGGYGGMAMQQGYGMQAYGGYGGGYPNGGGYGGGYGGGGGMHGGMGGGGMGAAAPREEPSNVVRLRGLPFSAGKDDIIRWFEDVAVAPPTQDGVHIITDGGRPTGVALVEFGSAQEAQAAMVKDKQMMGTRYIEVFLSSRDELQRYLPRSY</sequence>
<proteinExistence type="predicted"/>